<comment type="caution">
    <text evidence="2">The sequence shown here is derived from an EMBL/GenBank/DDBJ whole genome shotgun (WGS) entry which is preliminary data.</text>
</comment>
<dbReference type="InterPro" id="IPR016040">
    <property type="entry name" value="NAD(P)-bd_dom"/>
</dbReference>
<dbReference type="EMBL" id="BMDD01000003">
    <property type="protein sequence ID" value="GGH80781.1"/>
    <property type="molecule type" value="Genomic_DNA"/>
</dbReference>
<reference evidence="3" key="1">
    <citation type="journal article" date="2019" name="Int. J. Syst. Evol. Microbiol.">
        <title>The Global Catalogue of Microorganisms (GCM) 10K type strain sequencing project: providing services to taxonomists for standard genome sequencing and annotation.</title>
        <authorList>
            <consortium name="The Broad Institute Genomics Platform"/>
            <consortium name="The Broad Institute Genome Sequencing Center for Infectious Disease"/>
            <person name="Wu L."/>
            <person name="Ma J."/>
        </authorList>
    </citation>
    <scope>NUCLEOTIDE SEQUENCE [LARGE SCALE GENOMIC DNA]</scope>
    <source>
        <strain evidence="3">CCM 8702</strain>
    </source>
</reference>
<evidence type="ECO:0000313" key="2">
    <source>
        <dbReference type="EMBL" id="GGH80781.1"/>
    </source>
</evidence>
<protein>
    <submittedName>
        <fullName evidence="2">NAD dependent epimerase/dehydratase</fullName>
    </submittedName>
</protein>
<dbReference type="PANTHER" id="PTHR43355:SF2">
    <property type="entry name" value="FLAVIN REDUCTASE (NADPH)"/>
    <property type="match status" value="1"/>
</dbReference>
<dbReference type="RefSeq" id="WP_172244814.1">
    <property type="nucleotide sequence ID" value="NZ_BMDD01000003.1"/>
</dbReference>
<dbReference type="SUPFAM" id="SSF51735">
    <property type="entry name" value="NAD(P)-binding Rossmann-fold domains"/>
    <property type="match status" value="1"/>
</dbReference>
<accession>A0ABQ1ZX34</accession>
<proteinExistence type="predicted"/>
<sequence>MKLLIIGASGPTGRHVLEKALQEGDTVTVFCRHPESLKDVKGDFFKIAGDATSQEDLVKAMTSQEAVISTLGRGKSTQANNLFSQSAKAIVQAAKIAKISRLVWLSSFGVGETFQDATMIQKFMYRTLLKDIYANKKASEKTIRESHLKWTIVYPTALMNGSPKGKYRVHDRIKMKGAPRIDRADVAEFMYKAVQNDEWSFRNAVITN</sequence>
<gene>
    <name evidence="2" type="ORF">GCM10007362_29620</name>
</gene>
<feature type="domain" description="NAD(P)-binding" evidence="1">
    <location>
        <begin position="7"/>
        <end position="196"/>
    </location>
</feature>
<dbReference type="Gene3D" id="3.40.50.720">
    <property type="entry name" value="NAD(P)-binding Rossmann-like Domain"/>
    <property type="match status" value="1"/>
</dbReference>
<dbReference type="InterPro" id="IPR036291">
    <property type="entry name" value="NAD(P)-bd_dom_sf"/>
</dbReference>
<name>A0ABQ1ZX34_9BACL</name>
<dbReference type="Pfam" id="PF13460">
    <property type="entry name" value="NAD_binding_10"/>
    <property type="match status" value="1"/>
</dbReference>
<organism evidence="2 3">
    <name type="scientific">Saccharibacillus endophyticus</name>
    <dbReference type="NCBI Taxonomy" id="2060666"/>
    <lineage>
        <taxon>Bacteria</taxon>
        <taxon>Bacillati</taxon>
        <taxon>Bacillota</taxon>
        <taxon>Bacilli</taxon>
        <taxon>Bacillales</taxon>
        <taxon>Paenibacillaceae</taxon>
        <taxon>Saccharibacillus</taxon>
    </lineage>
</organism>
<evidence type="ECO:0000259" key="1">
    <source>
        <dbReference type="Pfam" id="PF13460"/>
    </source>
</evidence>
<dbReference type="InterPro" id="IPR051606">
    <property type="entry name" value="Polyketide_Oxido-like"/>
</dbReference>
<dbReference type="PANTHER" id="PTHR43355">
    <property type="entry name" value="FLAVIN REDUCTASE (NADPH)"/>
    <property type="match status" value="1"/>
</dbReference>
<evidence type="ECO:0000313" key="3">
    <source>
        <dbReference type="Proteomes" id="UP000605427"/>
    </source>
</evidence>
<dbReference type="Proteomes" id="UP000605427">
    <property type="component" value="Unassembled WGS sequence"/>
</dbReference>
<keyword evidence="3" id="KW-1185">Reference proteome</keyword>